<dbReference type="EMBL" id="CAJPDR010000211">
    <property type="protein sequence ID" value="CAF9926140.1"/>
    <property type="molecule type" value="Genomic_DNA"/>
</dbReference>
<comment type="caution">
    <text evidence="3">The sequence shown here is derived from an EMBL/GenBank/DDBJ whole genome shotgun (WGS) entry which is preliminary data.</text>
</comment>
<proteinExistence type="predicted"/>
<protein>
    <recommendedName>
        <fullName evidence="2">DUF7905 domain-containing protein</fullName>
    </recommendedName>
</protein>
<accession>A0A8H3IM94</accession>
<evidence type="ECO:0000259" key="2">
    <source>
        <dbReference type="Pfam" id="PF25482"/>
    </source>
</evidence>
<dbReference type="AlphaFoldDB" id="A0A8H3IM94"/>
<dbReference type="OrthoDB" id="4739136at2759"/>
<feature type="domain" description="DUF7905" evidence="2">
    <location>
        <begin position="505"/>
        <end position="819"/>
    </location>
</feature>
<feature type="compositionally biased region" description="Pro residues" evidence="1">
    <location>
        <begin position="96"/>
        <end position="108"/>
    </location>
</feature>
<sequence>MSPSKTSDKPWQMVGRGKQKNRAPLQTASNGPDLKIPQPPTQVAPANRSLLDVQPVMQESPNGRSPPNTQLPSQTPDGYGPSRSRPAVPISCGPQNPQPPIRPAPTGPRVPRSQLVSSPAPNSHVPPKIPPQPKLALKKKEDIPYEIKNAREWDPKRRLGGDSSSESSDNDDYYASDYDEHPQVFGESSSLMADDGFQTVVNKRSQSTARLRSQPPDHLKAYPHGKPPGQRRAHPRANFTYKRDNLARAAFRKRLEPTGKFMLPKDCPDIEPNQKKMYDTFDQIGVRLGSFVRPPQHVKDHELLLWGDARQVQATIAELNRWLVNRSQIDLPRTSMAKDKFAKELSSIGDQYYRSRKKMQKEAKILEFQQVPPEGRVFSHTGTFLWPIEEVRPDDILGSSLEAFDPIRFQNHCHIVFDNKLSSFRIFSDKEEYVKKTMDRVVGTMKEYVAKSVRPDTIILVEPPSSSAIRMDVKVLPASLNCPKAGKSMVPILTGKTLDPEAREEWLNKSNELTMKNNHRMELSLRKCIANLPHYRGLVRMRVQFGTFALKVLRWKEGADSIPIEEFMDNMTMSGTKGVMIRDLQIKKDATTILAKVQNATDLFLPVDSSNTSLEEVVPSFSACFEFGNSDGPPMNLTLELSSSPAAPTIYEKVQELWTRMDRRDNAVPLEAFMARLDGGASWKLQVSTENSVDSSRINLKMTDFAESVKLSKIPRTRIELTGQRVFTWEKDLPGVMQPSAFQQKTALRYRLAHQPEWEFEIARYDNYGDPKNENVPVETNWGATLYDSNWDSTLTANSTLGIGEAARWEPRLETFFSSRPGAADMEGVDPGVTDFFKNVEVITKFIDNIKKEVPHLRG</sequence>
<feature type="compositionally biased region" description="Polar residues" evidence="1">
    <location>
        <begin position="57"/>
        <end position="76"/>
    </location>
</feature>
<feature type="region of interest" description="Disordered" evidence="1">
    <location>
        <begin position="1"/>
        <end position="180"/>
    </location>
</feature>
<keyword evidence="4" id="KW-1185">Reference proteome</keyword>
<evidence type="ECO:0000313" key="3">
    <source>
        <dbReference type="EMBL" id="CAF9926140.1"/>
    </source>
</evidence>
<name>A0A8H3IM94_9LECA</name>
<feature type="compositionally biased region" description="Basic and acidic residues" evidence="1">
    <location>
        <begin position="138"/>
        <end position="160"/>
    </location>
</feature>
<gene>
    <name evidence="3" type="ORF">ALECFALPRED_003367</name>
</gene>
<dbReference type="InterPro" id="IPR057227">
    <property type="entry name" value="DUF7905"/>
</dbReference>
<evidence type="ECO:0000313" key="4">
    <source>
        <dbReference type="Proteomes" id="UP000664203"/>
    </source>
</evidence>
<organism evidence="3 4">
    <name type="scientific">Alectoria fallacina</name>
    <dbReference type="NCBI Taxonomy" id="1903189"/>
    <lineage>
        <taxon>Eukaryota</taxon>
        <taxon>Fungi</taxon>
        <taxon>Dikarya</taxon>
        <taxon>Ascomycota</taxon>
        <taxon>Pezizomycotina</taxon>
        <taxon>Lecanoromycetes</taxon>
        <taxon>OSLEUM clade</taxon>
        <taxon>Lecanoromycetidae</taxon>
        <taxon>Lecanorales</taxon>
        <taxon>Lecanorineae</taxon>
        <taxon>Parmeliaceae</taxon>
        <taxon>Alectoria</taxon>
    </lineage>
</organism>
<evidence type="ECO:0000256" key="1">
    <source>
        <dbReference type="SAM" id="MobiDB-lite"/>
    </source>
</evidence>
<dbReference type="Proteomes" id="UP000664203">
    <property type="component" value="Unassembled WGS sequence"/>
</dbReference>
<reference evidence="3" key="1">
    <citation type="submission" date="2021-03" db="EMBL/GenBank/DDBJ databases">
        <authorList>
            <person name="Tagirdzhanova G."/>
        </authorList>
    </citation>
    <scope>NUCLEOTIDE SEQUENCE</scope>
</reference>
<dbReference type="Pfam" id="PF25482">
    <property type="entry name" value="DUF7905"/>
    <property type="match status" value="1"/>
</dbReference>
<feature type="region of interest" description="Disordered" evidence="1">
    <location>
        <begin position="203"/>
        <end position="237"/>
    </location>
</feature>